<reference evidence="3" key="1">
    <citation type="submission" date="2019-10" db="EMBL/GenBank/DDBJ databases">
        <title>Nonomuraea sp. nov., isolated from Phyllanthus amarus.</title>
        <authorList>
            <person name="Klykleung N."/>
            <person name="Tanasupawat S."/>
        </authorList>
    </citation>
    <scope>NUCLEOTIDE SEQUENCE [LARGE SCALE GENOMIC DNA]</scope>
    <source>
        <strain evidence="3">3MP-10</strain>
    </source>
</reference>
<keyword evidence="4" id="KW-1185">Reference proteome</keyword>
<dbReference type="EMBL" id="VDLY02000029">
    <property type="protein sequence ID" value="KAB8158345.1"/>
    <property type="molecule type" value="Genomic_DNA"/>
</dbReference>
<accession>A0A5N5ZPX0</accession>
<organism evidence="3 4">
    <name type="scientific">Streptomyces mimosae</name>
    <dbReference type="NCBI Taxonomy" id="2586635"/>
    <lineage>
        <taxon>Bacteria</taxon>
        <taxon>Bacillati</taxon>
        <taxon>Actinomycetota</taxon>
        <taxon>Actinomycetes</taxon>
        <taxon>Kitasatosporales</taxon>
        <taxon>Streptomycetaceae</taxon>
        <taxon>Streptomyces</taxon>
    </lineage>
</organism>
<gene>
    <name evidence="3" type="ORF">FH607_029580</name>
</gene>
<dbReference type="InterPro" id="IPR050570">
    <property type="entry name" value="Cell_wall_metabolism_enzyme"/>
</dbReference>
<dbReference type="PANTHER" id="PTHR21666">
    <property type="entry name" value="PEPTIDASE-RELATED"/>
    <property type="match status" value="1"/>
</dbReference>
<dbReference type="Pfam" id="PF01551">
    <property type="entry name" value="Peptidase_M23"/>
    <property type="match status" value="1"/>
</dbReference>
<dbReference type="Gene3D" id="2.70.70.10">
    <property type="entry name" value="Glucose Permease (Domain IIA)"/>
    <property type="match status" value="1"/>
</dbReference>
<evidence type="ECO:0000259" key="2">
    <source>
        <dbReference type="Pfam" id="PF01551"/>
    </source>
</evidence>
<proteinExistence type="predicted"/>
<sequence>MALAVLGRTCWIAFLAYVLADLLAGLPALGGWLLIAAALGSQLAAALLLRRDEPRDATPLTVAPPVAGSWSALNSPADRVPSHGIRKYGQSHAIDVVAERPEDAAGPARPRFGWWPVTRRNADFPAFGAPLLAVADATVLTAHDGQRDHRSRNSWPALLWLFLSGAVRDVVGADRVIGNHLVLDLGGGTYALYAHLRRESLTVRPGERVRAGQELARCGNTGNSSEPHLHFQLMDRPHPDTACGLPFRWAGVGVPRAGEHFTVPAPAAEPVIPHDEGRPRGKGRP</sequence>
<dbReference type="PANTHER" id="PTHR21666:SF270">
    <property type="entry name" value="MUREIN HYDROLASE ACTIVATOR ENVC"/>
    <property type="match status" value="1"/>
</dbReference>
<dbReference type="CDD" id="cd12797">
    <property type="entry name" value="M23_peptidase"/>
    <property type="match status" value="1"/>
</dbReference>
<comment type="caution">
    <text evidence="3">The sequence shown here is derived from an EMBL/GenBank/DDBJ whole genome shotgun (WGS) entry which is preliminary data.</text>
</comment>
<dbReference type="GO" id="GO:0004222">
    <property type="term" value="F:metalloendopeptidase activity"/>
    <property type="evidence" value="ECO:0007669"/>
    <property type="project" value="TreeGrafter"/>
</dbReference>
<evidence type="ECO:0000256" key="1">
    <source>
        <dbReference type="SAM" id="MobiDB-lite"/>
    </source>
</evidence>
<dbReference type="InterPro" id="IPR016047">
    <property type="entry name" value="M23ase_b-sheet_dom"/>
</dbReference>
<name>A0A5N5ZPX0_9ACTN</name>
<dbReference type="Proteomes" id="UP000314251">
    <property type="component" value="Unassembled WGS sequence"/>
</dbReference>
<evidence type="ECO:0000313" key="3">
    <source>
        <dbReference type="EMBL" id="KAB8158345.1"/>
    </source>
</evidence>
<feature type="region of interest" description="Disordered" evidence="1">
    <location>
        <begin position="263"/>
        <end position="285"/>
    </location>
</feature>
<dbReference type="SUPFAM" id="SSF51261">
    <property type="entry name" value="Duplicated hybrid motif"/>
    <property type="match status" value="1"/>
</dbReference>
<protein>
    <submittedName>
        <fullName evidence="3">Peptidoglycan DD-metalloendopeptidase family protein</fullName>
    </submittedName>
</protein>
<dbReference type="OrthoDB" id="9809488at2"/>
<evidence type="ECO:0000313" key="4">
    <source>
        <dbReference type="Proteomes" id="UP000314251"/>
    </source>
</evidence>
<dbReference type="AlphaFoldDB" id="A0A5N5ZPX0"/>
<feature type="domain" description="M23ase beta-sheet core" evidence="2">
    <location>
        <begin position="165"/>
        <end position="235"/>
    </location>
</feature>
<dbReference type="InterPro" id="IPR011055">
    <property type="entry name" value="Dup_hybrid_motif"/>
</dbReference>